<dbReference type="GO" id="GO:0051753">
    <property type="term" value="F:mannan synthase activity"/>
    <property type="evidence" value="ECO:0007669"/>
    <property type="project" value="TreeGrafter"/>
</dbReference>
<keyword evidence="3" id="KW-0808">Transferase</keyword>
<evidence type="ECO:0000256" key="7">
    <source>
        <dbReference type="ARBA" id="ARBA00023136"/>
    </source>
</evidence>
<dbReference type="AlphaFoldDB" id="A0A9D5AE40"/>
<evidence type="ECO:0000256" key="3">
    <source>
        <dbReference type="ARBA" id="ARBA00022679"/>
    </source>
</evidence>
<reference evidence="8 9" key="1">
    <citation type="journal article" date="2022" name="Nat. Genet.">
        <title>Improved pea reference genome and pan-genome highlight genomic features and evolutionary characteristics.</title>
        <authorList>
            <person name="Yang T."/>
            <person name="Liu R."/>
            <person name="Luo Y."/>
            <person name="Hu S."/>
            <person name="Wang D."/>
            <person name="Wang C."/>
            <person name="Pandey M.K."/>
            <person name="Ge S."/>
            <person name="Xu Q."/>
            <person name="Li N."/>
            <person name="Li G."/>
            <person name="Huang Y."/>
            <person name="Saxena R.K."/>
            <person name="Ji Y."/>
            <person name="Li M."/>
            <person name="Yan X."/>
            <person name="He Y."/>
            <person name="Liu Y."/>
            <person name="Wang X."/>
            <person name="Xiang C."/>
            <person name="Varshney R.K."/>
            <person name="Ding H."/>
            <person name="Gao S."/>
            <person name="Zong X."/>
        </authorList>
    </citation>
    <scope>NUCLEOTIDE SEQUENCE [LARGE SCALE GENOMIC DNA]</scope>
    <source>
        <strain evidence="8 9">cv. Zhongwan 6</strain>
    </source>
</reference>
<evidence type="ECO:0000256" key="1">
    <source>
        <dbReference type="ARBA" id="ARBA00004394"/>
    </source>
</evidence>
<protein>
    <recommendedName>
        <fullName evidence="10">Glycosyltransferase 2-like domain-containing protein</fullName>
    </recommendedName>
</protein>
<proteinExistence type="predicted"/>
<dbReference type="Proteomes" id="UP001058974">
    <property type="component" value="Chromosome 5"/>
</dbReference>
<evidence type="ECO:0008006" key="10">
    <source>
        <dbReference type="Google" id="ProtNLM"/>
    </source>
</evidence>
<dbReference type="GO" id="GO:0000139">
    <property type="term" value="C:Golgi membrane"/>
    <property type="evidence" value="ECO:0007669"/>
    <property type="project" value="UniProtKB-SubCell"/>
</dbReference>
<gene>
    <name evidence="8" type="ORF">KIW84_054100</name>
</gene>
<evidence type="ECO:0000313" key="8">
    <source>
        <dbReference type="EMBL" id="KAI5408127.1"/>
    </source>
</evidence>
<keyword evidence="6" id="KW-0333">Golgi apparatus</keyword>
<keyword evidence="2" id="KW-0328">Glycosyltransferase</keyword>
<evidence type="ECO:0000256" key="4">
    <source>
        <dbReference type="ARBA" id="ARBA00022692"/>
    </source>
</evidence>
<comment type="caution">
    <text evidence="8">The sequence shown here is derived from an EMBL/GenBank/DDBJ whole genome shotgun (WGS) entry which is preliminary data.</text>
</comment>
<dbReference type="PANTHER" id="PTHR32044:SF64">
    <property type="entry name" value="OS09G0572500 PROTEIN"/>
    <property type="match status" value="1"/>
</dbReference>
<organism evidence="8 9">
    <name type="scientific">Pisum sativum</name>
    <name type="common">Garden pea</name>
    <name type="synonym">Lathyrus oleraceus</name>
    <dbReference type="NCBI Taxonomy" id="3888"/>
    <lineage>
        <taxon>Eukaryota</taxon>
        <taxon>Viridiplantae</taxon>
        <taxon>Streptophyta</taxon>
        <taxon>Embryophyta</taxon>
        <taxon>Tracheophyta</taxon>
        <taxon>Spermatophyta</taxon>
        <taxon>Magnoliopsida</taxon>
        <taxon>eudicotyledons</taxon>
        <taxon>Gunneridae</taxon>
        <taxon>Pentapetalae</taxon>
        <taxon>rosids</taxon>
        <taxon>fabids</taxon>
        <taxon>Fabales</taxon>
        <taxon>Fabaceae</taxon>
        <taxon>Papilionoideae</taxon>
        <taxon>50 kb inversion clade</taxon>
        <taxon>NPAAA clade</taxon>
        <taxon>Hologalegina</taxon>
        <taxon>IRL clade</taxon>
        <taxon>Fabeae</taxon>
        <taxon>Lathyrus</taxon>
    </lineage>
</organism>
<evidence type="ECO:0000256" key="6">
    <source>
        <dbReference type="ARBA" id="ARBA00023034"/>
    </source>
</evidence>
<evidence type="ECO:0000256" key="5">
    <source>
        <dbReference type="ARBA" id="ARBA00022989"/>
    </source>
</evidence>
<keyword evidence="7" id="KW-0472">Membrane</keyword>
<dbReference type="EMBL" id="JAMSHJ010000005">
    <property type="protein sequence ID" value="KAI5408127.1"/>
    <property type="molecule type" value="Genomic_DNA"/>
</dbReference>
<dbReference type="InterPro" id="IPR029044">
    <property type="entry name" value="Nucleotide-diphossugar_trans"/>
</dbReference>
<name>A0A9D5AE40_PEA</name>
<evidence type="ECO:0000313" key="9">
    <source>
        <dbReference type="Proteomes" id="UP001058974"/>
    </source>
</evidence>
<dbReference type="SUPFAM" id="SSF53448">
    <property type="entry name" value="Nucleotide-diphospho-sugar transferases"/>
    <property type="match status" value="1"/>
</dbReference>
<keyword evidence="4" id="KW-0812">Transmembrane</keyword>
<dbReference type="Gene3D" id="3.90.550.10">
    <property type="entry name" value="Spore Coat Polysaccharide Biosynthesis Protein SpsA, Chain A"/>
    <property type="match status" value="1"/>
</dbReference>
<accession>A0A9D5AE40</accession>
<dbReference type="PANTHER" id="PTHR32044">
    <property type="entry name" value="GLUCOMANNAN 4-BETA-MANNOSYLTRANSFERASE 9"/>
    <property type="match status" value="1"/>
</dbReference>
<evidence type="ECO:0000256" key="2">
    <source>
        <dbReference type="ARBA" id="ARBA00022676"/>
    </source>
</evidence>
<comment type="subcellular location">
    <subcellularLocation>
        <location evidence="1">Golgi apparatus membrane</location>
    </subcellularLocation>
</comment>
<keyword evidence="9" id="KW-1185">Reference proteome</keyword>
<keyword evidence="5" id="KW-1133">Transmembrane helix</keyword>
<dbReference type="Gramene" id="Psat05G0410000-T1">
    <property type="protein sequence ID" value="KAI5408127.1"/>
    <property type="gene ID" value="KIW84_054100"/>
</dbReference>
<sequence length="181" mass="20634">MPKLVEFECQKWIHKGVNVKYVIRANHNGYKAGTLKEGLEKEYVEDCEFVAIFDANFHPDPNFLWKIIPYLLENPKLGLVQVSNEVKFNLLQSANDTIIVGEGTWHNLWDIKAVFRGFELVSRLHVNFIKSKVIGLNIKQSVLEVTSSFLACGVRIFPFFVSRHTSRSKSGEAFYPSTVVG</sequence>